<evidence type="ECO:0008006" key="4">
    <source>
        <dbReference type="Google" id="ProtNLM"/>
    </source>
</evidence>
<evidence type="ECO:0000256" key="1">
    <source>
        <dbReference type="PIRSR" id="PIRSR602481-1"/>
    </source>
</evidence>
<dbReference type="GO" id="GO:0045892">
    <property type="term" value="P:negative regulation of DNA-templated transcription"/>
    <property type="evidence" value="ECO:0007669"/>
    <property type="project" value="TreeGrafter"/>
</dbReference>
<sequence length="144" mass="16098">MKRRLSEKNAAARLIRAGLDATSHRVRVLMAAANTESPRSAPEILTAVGGSGEINRVTVYRILDLLVERRILNRLDLGEKSQRFCLRDQESTPEHAHLHCIHCDRYLCLAALPVDRAALDGLDLAVKHVDIRLEGVCPECRPEK</sequence>
<gene>
    <name evidence="2" type="ORF">AXF15_10380</name>
</gene>
<keyword evidence="3" id="KW-1185">Reference proteome</keyword>
<evidence type="ECO:0000313" key="3">
    <source>
        <dbReference type="Proteomes" id="UP000063964"/>
    </source>
</evidence>
<dbReference type="Proteomes" id="UP000063964">
    <property type="component" value="Chromosome"/>
</dbReference>
<feature type="binding site" evidence="1">
    <location>
        <position position="103"/>
    </location>
    <ligand>
        <name>Zn(2+)</name>
        <dbReference type="ChEBI" id="CHEBI:29105"/>
    </ligand>
</feature>
<dbReference type="InterPro" id="IPR036390">
    <property type="entry name" value="WH_DNA-bd_sf"/>
</dbReference>
<dbReference type="GO" id="GO:0003700">
    <property type="term" value="F:DNA-binding transcription factor activity"/>
    <property type="evidence" value="ECO:0007669"/>
    <property type="project" value="InterPro"/>
</dbReference>
<dbReference type="PANTHER" id="PTHR33202:SF7">
    <property type="entry name" value="FERRIC UPTAKE REGULATION PROTEIN"/>
    <property type="match status" value="1"/>
</dbReference>
<dbReference type="InterPro" id="IPR002481">
    <property type="entry name" value="FUR"/>
</dbReference>
<dbReference type="SUPFAM" id="SSF46785">
    <property type="entry name" value="Winged helix' DNA-binding domain"/>
    <property type="match status" value="1"/>
</dbReference>
<feature type="binding site" evidence="1">
    <location>
        <position position="137"/>
    </location>
    <ligand>
        <name>Zn(2+)</name>
        <dbReference type="ChEBI" id="CHEBI:29105"/>
    </ligand>
</feature>
<reference evidence="3" key="1">
    <citation type="submission" date="2016-02" db="EMBL/GenBank/DDBJ databases">
        <authorList>
            <person name="Holder M.E."/>
            <person name="Ajami N.J."/>
            <person name="Petrosino J.F."/>
        </authorList>
    </citation>
    <scope>NUCLEOTIDE SEQUENCE [LARGE SCALE GENOMIC DNA]</scope>
    <source>
        <strain evidence="3">DSM 12838</strain>
    </source>
</reference>
<proteinExistence type="predicted"/>
<dbReference type="Pfam" id="PF01475">
    <property type="entry name" value="FUR"/>
    <property type="match status" value="1"/>
</dbReference>
<feature type="binding site" evidence="1">
    <location>
        <position position="140"/>
    </location>
    <ligand>
        <name>Zn(2+)</name>
        <dbReference type="ChEBI" id="CHEBI:29105"/>
    </ligand>
</feature>
<dbReference type="AlphaFoldDB" id="A0A0X8JS15"/>
<dbReference type="GO" id="GO:0000976">
    <property type="term" value="F:transcription cis-regulatory region binding"/>
    <property type="evidence" value="ECO:0007669"/>
    <property type="project" value="TreeGrafter"/>
</dbReference>
<dbReference type="Gene3D" id="1.10.10.10">
    <property type="entry name" value="Winged helix-like DNA-binding domain superfamily/Winged helix DNA-binding domain"/>
    <property type="match status" value="1"/>
</dbReference>
<keyword evidence="1" id="KW-0479">Metal-binding</keyword>
<comment type="cofactor">
    <cofactor evidence="1">
        <name>Zn(2+)</name>
        <dbReference type="ChEBI" id="CHEBI:29105"/>
    </cofactor>
    <text evidence="1">Binds 1 zinc ion per subunit.</text>
</comment>
<name>A0A0X8JS15_9BACT</name>
<dbReference type="EMBL" id="CP014230">
    <property type="protein sequence ID" value="AMD93463.1"/>
    <property type="molecule type" value="Genomic_DNA"/>
</dbReference>
<dbReference type="RefSeq" id="WP_066607034.1">
    <property type="nucleotide sequence ID" value="NZ_CP014230.1"/>
</dbReference>
<organism evidence="2 3">
    <name type="scientific">Desulfomicrobium orale DSM 12838</name>
    <dbReference type="NCBI Taxonomy" id="888061"/>
    <lineage>
        <taxon>Bacteria</taxon>
        <taxon>Pseudomonadati</taxon>
        <taxon>Thermodesulfobacteriota</taxon>
        <taxon>Desulfovibrionia</taxon>
        <taxon>Desulfovibrionales</taxon>
        <taxon>Desulfomicrobiaceae</taxon>
        <taxon>Desulfomicrobium</taxon>
    </lineage>
</organism>
<dbReference type="KEGG" id="doa:AXF15_10380"/>
<dbReference type="PANTHER" id="PTHR33202">
    <property type="entry name" value="ZINC UPTAKE REGULATION PROTEIN"/>
    <property type="match status" value="1"/>
</dbReference>
<protein>
    <recommendedName>
        <fullName evidence="4">Ferric uptake regulation protein</fullName>
    </recommendedName>
</protein>
<dbReference type="STRING" id="888061.AXF15_10380"/>
<dbReference type="OrthoDB" id="8659436at2"/>
<accession>A0A0X8JS15</accession>
<dbReference type="GO" id="GO:1900376">
    <property type="term" value="P:regulation of secondary metabolite biosynthetic process"/>
    <property type="evidence" value="ECO:0007669"/>
    <property type="project" value="TreeGrafter"/>
</dbReference>
<dbReference type="InterPro" id="IPR036388">
    <property type="entry name" value="WH-like_DNA-bd_sf"/>
</dbReference>
<dbReference type="GO" id="GO:0008270">
    <property type="term" value="F:zinc ion binding"/>
    <property type="evidence" value="ECO:0007669"/>
    <property type="project" value="TreeGrafter"/>
</dbReference>
<feature type="binding site" evidence="1">
    <location>
        <position position="100"/>
    </location>
    <ligand>
        <name>Zn(2+)</name>
        <dbReference type="ChEBI" id="CHEBI:29105"/>
    </ligand>
</feature>
<evidence type="ECO:0000313" key="2">
    <source>
        <dbReference type="EMBL" id="AMD93463.1"/>
    </source>
</evidence>
<keyword evidence="1" id="KW-0862">Zinc</keyword>